<feature type="region of interest" description="Disordered" evidence="4">
    <location>
        <begin position="9"/>
        <end position="46"/>
    </location>
</feature>
<dbReference type="GO" id="GO:0046103">
    <property type="term" value="P:inosine biosynthetic process"/>
    <property type="evidence" value="ECO:0007669"/>
    <property type="project" value="TreeGrafter"/>
</dbReference>
<evidence type="ECO:0000256" key="3">
    <source>
        <dbReference type="ARBA" id="ARBA00022801"/>
    </source>
</evidence>
<dbReference type="RefSeq" id="XP_031008234.1">
    <property type="nucleotide sequence ID" value="XM_031146848.1"/>
</dbReference>
<evidence type="ECO:0000259" key="5">
    <source>
        <dbReference type="Pfam" id="PF00962"/>
    </source>
</evidence>
<dbReference type="GO" id="GO:0004000">
    <property type="term" value="F:adenosine deaminase activity"/>
    <property type="evidence" value="ECO:0007669"/>
    <property type="project" value="TreeGrafter"/>
</dbReference>
<dbReference type="InterPro" id="IPR032466">
    <property type="entry name" value="Metal_Hydrolase"/>
</dbReference>
<dbReference type="PANTHER" id="PTHR11409">
    <property type="entry name" value="ADENOSINE DEAMINASE"/>
    <property type="match status" value="1"/>
</dbReference>
<name>A0A8H8R7I2_9HELO</name>
<reference evidence="6 7" key="1">
    <citation type="submission" date="2018-05" db="EMBL/GenBank/DDBJ databases">
        <title>Genome sequencing and assembly of the regulated plant pathogen Lachnellula willkommii and related sister species for the development of diagnostic species identification markers.</title>
        <authorList>
            <person name="Giroux E."/>
            <person name="Bilodeau G."/>
        </authorList>
    </citation>
    <scope>NUCLEOTIDE SEQUENCE [LARGE SCALE GENOMIC DNA]</scope>
    <source>
        <strain evidence="6 7">CBS 185.66</strain>
    </source>
</reference>
<dbReference type="EMBL" id="QGMH01000018">
    <property type="protein sequence ID" value="TVY29447.1"/>
    <property type="molecule type" value="Genomic_DNA"/>
</dbReference>
<dbReference type="InterPro" id="IPR001365">
    <property type="entry name" value="A_deaminase_dom"/>
</dbReference>
<dbReference type="PANTHER" id="PTHR11409:SF37">
    <property type="entry name" value="ADENOSINE DEAMINASE DOMAIN-CONTAINING PROTEIN"/>
    <property type="match status" value="1"/>
</dbReference>
<feature type="domain" description="Adenosine deaminase" evidence="5">
    <location>
        <begin position="285"/>
        <end position="588"/>
    </location>
</feature>
<dbReference type="SUPFAM" id="SSF51556">
    <property type="entry name" value="Metallo-dependent hydrolases"/>
    <property type="match status" value="1"/>
</dbReference>
<organism evidence="6 7">
    <name type="scientific">Lachnellula hyalina</name>
    <dbReference type="NCBI Taxonomy" id="1316788"/>
    <lineage>
        <taxon>Eukaryota</taxon>
        <taxon>Fungi</taxon>
        <taxon>Dikarya</taxon>
        <taxon>Ascomycota</taxon>
        <taxon>Pezizomycotina</taxon>
        <taxon>Leotiomycetes</taxon>
        <taxon>Helotiales</taxon>
        <taxon>Lachnaceae</taxon>
        <taxon>Lachnellula</taxon>
    </lineage>
</organism>
<dbReference type="Pfam" id="PF00962">
    <property type="entry name" value="A_deaminase"/>
    <property type="match status" value="1"/>
</dbReference>
<proteinExistence type="predicted"/>
<keyword evidence="2" id="KW-0479">Metal-binding</keyword>
<dbReference type="GO" id="GO:0046872">
    <property type="term" value="F:metal ion binding"/>
    <property type="evidence" value="ECO:0007669"/>
    <property type="project" value="UniProtKB-KW"/>
</dbReference>
<keyword evidence="3" id="KW-0378">Hydrolase</keyword>
<dbReference type="OrthoDB" id="7202371at2759"/>
<evidence type="ECO:0000313" key="6">
    <source>
        <dbReference type="EMBL" id="TVY29447.1"/>
    </source>
</evidence>
<dbReference type="InterPro" id="IPR006330">
    <property type="entry name" value="Ado/ade_deaminase"/>
</dbReference>
<gene>
    <name evidence="6" type="primary">ada2a_2</name>
    <name evidence="6" type="ORF">LHYA1_G001869</name>
</gene>
<dbReference type="Gene3D" id="3.20.20.140">
    <property type="entry name" value="Metal-dependent hydrolases"/>
    <property type="match status" value="1"/>
</dbReference>
<evidence type="ECO:0000256" key="2">
    <source>
        <dbReference type="ARBA" id="ARBA00022723"/>
    </source>
</evidence>
<evidence type="ECO:0000313" key="7">
    <source>
        <dbReference type="Proteomes" id="UP000431533"/>
    </source>
</evidence>
<dbReference type="GeneID" id="41982067"/>
<dbReference type="Proteomes" id="UP000431533">
    <property type="component" value="Unassembled WGS sequence"/>
</dbReference>
<sequence length="619" mass="70721">MGALCSIVDKDGGEPSEGKAPSQLHSQTPRRLHKMSHFSKPSTKSQQNWRAAIHNRDFGDETEYTKALELLRSEERSRAFDSEVIAHASKIEKEAAALVLKIRAFDWDNTYGTSHDAQGEPTGKRTQGEHFLGNVDLINKTELMQVAKRMPKGAHLHVHFNSCLPARFLIQQARDIDAMYIRSTLPLTNPENMAASRISFMVMTPHEATHIKDPAGIEKHVPLGNVWDENYVCNTWMPYQKFQQNFDFVDESGQTLKGTIGAESWLEKKMQISESEAYGVQQTGRGIWERFNYRTQMMKGLFAYESAFRNYTRECIKDFVSDKIQYAEIRPNFMSNNSLKTDDGKGSIGNEGIMKIIDEELKATMQELQKRGEYFGGMKVIYCTPRSFQKPQIQRALDECIDLKNKYTGLLCGFDLVGHEEMGNELRYFVPEFLDFRKKCKEQNLDIPFLFHCGETLDVGSKVDGNLFDAVLLNAKRIGHGYAIARHPLIMDIFKEKNIAIECCPISNEVLGLTPVAAGHHLPILLANDVPCTVNSDNATFYRSSLSHDFYQVMIGSESMTLLGWKQLAKWSLEHSCMDPEQLASVTEEWTRRWQDYCQWIVDEYGPRLQNWEPQPGRH</sequence>
<comment type="cofactor">
    <cofactor evidence="1">
        <name>Zn(2+)</name>
        <dbReference type="ChEBI" id="CHEBI:29105"/>
    </cofactor>
</comment>
<dbReference type="AlphaFoldDB" id="A0A8H8R7I2"/>
<accession>A0A8H8R7I2</accession>
<dbReference type="GO" id="GO:0006154">
    <property type="term" value="P:adenosine catabolic process"/>
    <property type="evidence" value="ECO:0007669"/>
    <property type="project" value="TreeGrafter"/>
</dbReference>
<comment type="caution">
    <text evidence="6">The sequence shown here is derived from an EMBL/GenBank/DDBJ whole genome shotgun (WGS) entry which is preliminary data.</text>
</comment>
<feature type="compositionally biased region" description="Basic residues" evidence="4">
    <location>
        <begin position="28"/>
        <end position="37"/>
    </location>
</feature>
<protein>
    <submittedName>
        <fullName evidence="6">Adenosine deaminase</fullName>
    </submittedName>
</protein>
<evidence type="ECO:0000256" key="1">
    <source>
        <dbReference type="ARBA" id="ARBA00001947"/>
    </source>
</evidence>
<keyword evidence="7" id="KW-1185">Reference proteome</keyword>
<evidence type="ECO:0000256" key="4">
    <source>
        <dbReference type="SAM" id="MobiDB-lite"/>
    </source>
</evidence>